<organism evidence="6 7">
    <name type="scientific">Enhygromyxa salina</name>
    <dbReference type="NCBI Taxonomy" id="215803"/>
    <lineage>
        <taxon>Bacteria</taxon>
        <taxon>Pseudomonadati</taxon>
        <taxon>Myxococcota</taxon>
        <taxon>Polyangia</taxon>
        <taxon>Nannocystales</taxon>
        <taxon>Nannocystaceae</taxon>
        <taxon>Enhygromyxa</taxon>
    </lineage>
</organism>
<dbReference type="AlphaFoldDB" id="A0A0C2DDR8"/>
<dbReference type="GO" id="GO:0005524">
    <property type="term" value="F:ATP binding"/>
    <property type="evidence" value="ECO:0007669"/>
    <property type="project" value="UniProtKB-KW"/>
</dbReference>
<dbReference type="InterPro" id="IPR011703">
    <property type="entry name" value="ATPase_AAA-3"/>
</dbReference>
<dbReference type="Gene3D" id="3.40.50.300">
    <property type="entry name" value="P-loop containing nucleotide triphosphate hydrolases"/>
    <property type="match status" value="1"/>
</dbReference>
<dbReference type="FunFam" id="3.40.50.300:FF:000640">
    <property type="entry name" value="MoxR family ATPase"/>
    <property type="match status" value="1"/>
</dbReference>
<evidence type="ECO:0000259" key="5">
    <source>
        <dbReference type="Pfam" id="PF17863"/>
    </source>
</evidence>
<name>A0A0C2DDR8_9BACT</name>
<dbReference type="PIRSF" id="PIRSF002849">
    <property type="entry name" value="AAA_ATPase_chaperone_MoxR_prd"/>
    <property type="match status" value="1"/>
</dbReference>
<evidence type="ECO:0000256" key="2">
    <source>
        <dbReference type="ARBA" id="ARBA00022840"/>
    </source>
</evidence>
<comment type="similarity">
    <text evidence="3">Belongs to the MoxR family.</text>
</comment>
<dbReference type="Proteomes" id="UP000031599">
    <property type="component" value="Unassembled WGS sequence"/>
</dbReference>
<dbReference type="EMBL" id="JMCC02000001">
    <property type="protein sequence ID" value="KIG19590.1"/>
    <property type="molecule type" value="Genomic_DNA"/>
</dbReference>
<feature type="domain" description="ChlI/MoxR AAA lid" evidence="5">
    <location>
        <begin position="254"/>
        <end position="315"/>
    </location>
</feature>
<dbReference type="PANTHER" id="PTHR42759:SF5">
    <property type="entry name" value="METHANOL DEHYDROGENASE REGULATOR"/>
    <property type="match status" value="1"/>
</dbReference>
<dbReference type="RefSeq" id="WP_146657740.1">
    <property type="nucleotide sequence ID" value="NZ_JMCC02000001.1"/>
</dbReference>
<keyword evidence="2" id="KW-0067">ATP-binding</keyword>
<dbReference type="InterPro" id="IPR050764">
    <property type="entry name" value="CbbQ/NirQ/NorQ/GpvN"/>
</dbReference>
<dbReference type="InterPro" id="IPR027417">
    <property type="entry name" value="P-loop_NTPase"/>
</dbReference>
<dbReference type="Gene3D" id="1.10.8.80">
    <property type="entry name" value="Magnesium chelatase subunit I, C-Terminal domain"/>
    <property type="match status" value="1"/>
</dbReference>
<dbReference type="InterPro" id="IPR041628">
    <property type="entry name" value="ChlI/MoxR_AAA_lid"/>
</dbReference>
<dbReference type="Pfam" id="PF17863">
    <property type="entry name" value="AAA_lid_2"/>
    <property type="match status" value="1"/>
</dbReference>
<gene>
    <name evidence="6" type="ORF">DB30_00099</name>
</gene>
<evidence type="ECO:0000256" key="3">
    <source>
        <dbReference type="ARBA" id="ARBA00061607"/>
    </source>
</evidence>
<evidence type="ECO:0000259" key="4">
    <source>
        <dbReference type="Pfam" id="PF07726"/>
    </source>
</evidence>
<dbReference type="GO" id="GO:0016887">
    <property type="term" value="F:ATP hydrolysis activity"/>
    <property type="evidence" value="ECO:0007669"/>
    <property type="project" value="InterPro"/>
</dbReference>
<evidence type="ECO:0000313" key="7">
    <source>
        <dbReference type="Proteomes" id="UP000031599"/>
    </source>
</evidence>
<accession>A0A0C2DDR8</accession>
<dbReference type="CDD" id="cd00009">
    <property type="entry name" value="AAA"/>
    <property type="match status" value="1"/>
</dbReference>
<feature type="domain" description="ATPase AAA-3" evidence="4">
    <location>
        <begin position="55"/>
        <end position="185"/>
    </location>
</feature>
<protein>
    <submittedName>
        <fullName evidence="6">MoxR-like ATPase</fullName>
    </submittedName>
</protein>
<sequence length="336" mass="35296">MDAVLGTTPPPAAKLATLADHAKTLAGIRDAVATRIHGKDEVIDLALICLVARGHLLIEDIPGVGKSTLARALADAIGGSFSRIQFTSDLLPADLLGVNVWLASREQFEFRSGPMFANLVLADEVNRAPPRTQSALLEAMGEAQVSIDGVSHPLPNPFVVIATQNPEEHHGTYPLPESQRDRFLLRLSMGYANAEVEAALLLSGGVGASPRKREAGGREASPVPSPAALVELQAAATGVHLHPDLARYAQQLVQATRETPEIRLGVSTRGALAWVAAARARALLGGRAQVSIDDLQELAVPALAHRIVPAQAGSGDQVALAQELVRELIATAPVPV</sequence>
<dbReference type="SUPFAM" id="SSF52540">
    <property type="entry name" value="P-loop containing nucleoside triphosphate hydrolases"/>
    <property type="match status" value="1"/>
</dbReference>
<dbReference type="Pfam" id="PF07726">
    <property type="entry name" value="AAA_3"/>
    <property type="match status" value="1"/>
</dbReference>
<proteinExistence type="inferred from homology"/>
<evidence type="ECO:0000313" key="6">
    <source>
        <dbReference type="EMBL" id="KIG19590.1"/>
    </source>
</evidence>
<comment type="caution">
    <text evidence="6">The sequence shown here is derived from an EMBL/GenBank/DDBJ whole genome shotgun (WGS) entry which is preliminary data.</text>
</comment>
<reference evidence="6 7" key="1">
    <citation type="submission" date="2014-12" db="EMBL/GenBank/DDBJ databases">
        <title>Genome assembly of Enhygromyxa salina DSM 15201.</title>
        <authorList>
            <person name="Sharma G."/>
            <person name="Subramanian S."/>
        </authorList>
    </citation>
    <scope>NUCLEOTIDE SEQUENCE [LARGE SCALE GENOMIC DNA]</scope>
    <source>
        <strain evidence="6 7">DSM 15201</strain>
    </source>
</reference>
<keyword evidence="1" id="KW-0547">Nucleotide-binding</keyword>
<evidence type="ECO:0000256" key="1">
    <source>
        <dbReference type="ARBA" id="ARBA00022741"/>
    </source>
</evidence>
<dbReference type="PANTHER" id="PTHR42759">
    <property type="entry name" value="MOXR FAMILY PROTEIN"/>
    <property type="match status" value="1"/>
</dbReference>